<name>A0A3B0CH13_9BACL</name>
<dbReference type="PRINTS" id="PR00469">
    <property type="entry name" value="PNDRDTASEII"/>
</dbReference>
<dbReference type="InterPro" id="IPR036188">
    <property type="entry name" value="FAD/NAD-bd_sf"/>
</dbReference>
<sequence>MEKVIVIGGGPCGLSAAAALQERGIDCLVLEKGGIVQSITAFPANMRLYSTSDRLEIGGIPFLSEEERPTRNEVMRYYRTVVGRLGLRVKTFHRVTAVKRNGSSFQVTAVNHIGRELHYETEAVVIAMGTYDQPRWINVPGEQLSKVRHYYTEGHSYAGMKVLVVGGKNSAVEAAIDLYRNGAEVTLVHRGETVLKGIKPTLMLDIRNMIEKERIRFYAQSSVLSIGEEQVRLLTDEGEVEIENDFVFSLIGYQPDIEFLQSLDIRIDEETKMPEFDPHTYETNVPNVFVAGVVTGGITNKVFIDDGRLHGPLIAAAIGSRT</sequence>
<evidence type="ECO:0000256" key="1">
    <source>
        <dbReference type="ARBA" id="ARBA00001974"/>
    </source>
</evidence>
<dbReference type="EMBL" id="RBAH01000009">
    <property type="protein sequence ID" value="RKN84251.1"/>
    <property type="molecule type" value="Genomic_DNA"/>
</dbReference>
<dbReference type="RefSeq" id="WP_120747987.1">
    <property type="nucleotide sequence ID" value="NZ_RBAH01000009.1"/>
</dbReference>
<evidence type="ECO:0000313" key="5">
    <source>
        <dbReference type="Proteomes" id="UP000282311"/>
    </source>
</evidence>
<dbReference type="InterPro" id="IPR023856">
    <property type="entry name" value="Bdr"/>
</dbReference>
<keyword evidence="2" id="KW-0285">Flavoprotein</keyword>
<evidence type="ECO:0000256" key="3">
    <source>
        <dbReference type="ARBA" id="ARBA00023002"/>
    </source>
</evidence>
<dbReference type="Gene3D" id="3.50.50.60">
    <property type="entry name" value="FAD/NAD(P)-binding domain"/>
    <property type="match status" value="1"/>
</dbReference>
<evidence type="ECO:0000256" key="2">
    <source>
        <dbReference type="ARBA" id="ARBA00022630"/>
    </source>
</evidence>
<gene>
    <name evidence="4" type="primary">ypdA</name>
    <name evidence="4" type="ORF">D7M11_14720</name>
</gene>
<comment type="cofactor">
    <cofactor evidence="1">
        <name>FAD</name>
        <dbReference type="ChEBI" id="CHEBI:57692"/>
    </cofactor>
</comment>
<reference evidence="4 5" key="1">
    <citation type="journal article" date="2007" name="Int. J. Syst. Evol. Microbiol.">
        <title>Paenibacillus ginsengarvi sp. nov., isolated from soil from ginseng cultivation.</title>
        <authorList>
            <person name="Yoon M.H."/>
            <person name="Ten L.N."/>
            <person name="Im W.T."/>
        </authorList>
    </citation>
    <scope>NUCLEOTIDE SEQUENCE [LARGE SCALE GENOMIC DNA]</scope>
    <source>
        <strain evidence="4 5">KCTC 13059</strain>
    </source>
</reference>
<dbReference type="AlphaFoldDB" id="A0A3B0CH13"/>
<dbReference type="Proteomes" id="UP000282311">
    <property type="component" value="Unassembled WGS sequence"/>
</dbReference>
<dbReference type="SUPFAM" id="SSF51905">
    <property type="entry name" value="FAD/NAD(P)-binding domain"/>
    <property type="match status" value="1"/>
</dbReference>
<keyword evidence="5" id="KW-1185">Reference proteome</keyword>
<protein>
    <submittedName>
        <fullName evidence="4">YpdA family putative bacillithiol disulfide reductase</fullName>
    </submittedName>
</protein>
<evidence type="ECO:0000313" key="4">
    <source>
        <dbReference type="EMBL" id="RKN84251.1"/>
    </source>
</evidence>
<accession>A0A3B0CH13</accession>
<comment type="caution">
    <text evidence="4">The sequence shown here is derived from an EMBL/GenBank/DDBJ whole genome shotgun (WGS) entry which is preliminary data.</text>
</comment>
<organism evidence="4 5">
    <name type="scientific">Paenibacillus ginsengarvi</name>
    <dbReference type="NCBI Taxonomy" id="400777"/>
    <lineage>
        <taxon>Bacteria</taxon>
        <taxon>Bacillati</taxon>
        <taxon>Bacillota</taxon>
        <taxon>Bacilli</taxon>
        <taxon>Bacillales</taxon>
        <taxon>Paenibacillaceae</taxon>
        <taxon>Paenibacillus</taxon>
    </lineage>
</organism>
<dbReference type="PANTHER" id="PTHR48105">
    <property type="entry name" value="THIOREDOXIN REDUCTASE 1-RELATED-RELATED"/>
    <property type="match status" value="1"/>
</dbReference>
<dbReference type="PRINTS" id="PR00368">
    <property type="entry name" value="FADPNR"/>
</dbReference>
<dbReference type="GO" id="GO:0016491">
    <property type="term" value="F:oxidoreductase activity"/>
    <property type="evidence" value="ECO:0007669"/>
    <property type="project" value="UniProtKB-KW"/>
</dbReference>
<dbReference type="Pfam" id="PF13738">
    <property type="entry name" value="Pyr_redox_3"/>
    <property type="match status" value="1"/>
</dbReference>
<dbReference type="NCBIfam" id="TIGR04018">
    <property type="entry name" value="Bthiol_YpdA"/>
    <property type="match status" value="1"/>
</dbReference>
<dbReference type="OrthoDB" id="9778740at2"/>
<keyword evidence="3" id="KW-0560">Oxidoreductase</keyword>
<dbReference type="InterPro" id="IPR050097">
    <property type="entry name" value="Ferredoxin-NADP_redctase_2"/>
</dbReference>
<proteinExistence type="predicted"/>